<evidence type="ECO:0000313" key="2">
    <source>
        <dbReference type="EMBL" id="KAK4217703.1"/>
    </source>
</evidence>
<feature type="compositionally biased region" description="Basic and acidic residues" evidence="1">
    <location>
        <begin position="25"/>
        <end position="35"/>
    </location>
</feature>
<dbReference type="Proteomes" id="UP001301769">
    <property type="component" value="Unassembled WGS sequence"/>
</dbReference>
<feature type="region of interest" description="Disordered" evidence="1">
    <location>
        <begin position="421"/>
        <end position="445"/>
    </location>
</feature>
<feature type="compositionally biased region" description="Polar residues" evidence="1">
    <location>
        <begin position="59"/>
        <end position="72"/>
    </location>
</feature>
<evidence type="ECO:0000256" key="1">
    <source>
        <dbReference type="SAM" id="MobiDB-lite"/>
    </source>
</evidence>
<feature type="compositionally biased region" description="Polar residues" evidence="1">
    <location>
        <begin position="558"/>
        <end position="569"/>
    </location>
</feature>
<feature type="region of interest" description="Disordered" evidence="1">
    <location>
        <begin position="174"/>
        <end position="345"/>
    </location>
</feature>
<comment type="caution">
    <text evidence="2">The sequence shown here is derived from an EMBL/GenBank/DDBJ whole genome shotgun (WGS) entry which is preliminary data.</text>
</comment>
<reference evidence="2" key="2">
    <citation type="submission" date="2023-05" db="EMBL/GenBank/DDBJ databases">
        <authorList>
            <consortium name="Lawrence Berkeley National Laboratory"/>
            <person name="Steindorff A."/>
            <person name="Hensen N."/>
            <person name="Bonometti L."/>
            <person name="Westerberg I."/>
            <person name="Brannstrom I.O."/>
            <person name="Guillou S."/>
            <person name="Cros-Aarteil S."/>
            <person name="Calhoun S."/>
            <person name="Haridas S."/>
            <person name="Kuo A."/>
            <person name="Mondo S."/>
            <person name="Pangilinan J."/>
            <person name="Riley R."/>
            <person name="Labutti K."/>
            <person name="Andreopoulos B."/>
            <person name="Lipzen A."/>
            <person name="Chen C."/>
            <person name="Yanf M."/>
            <person name="Daum C."/>
            <person name="Ng V."/>
            <person name="Clum A."/>
            <person name="Ohm R."/>
            <person name="Martin F."/>
            <person name="Silar P."/>
            <person name="Natvig D."/>
            <person name="Lalanne C."/>
            <person name="Gautier V."/>
            <person name="Ament-Velasquez S.L."/>
            <person name="Kruys A."/>
            <person name="Hutchinson M.I."/>
            <person name="Powell A.J."/>
            <person name="Barry K."/>
            <person name="Miller A.N."/>
            <person name="Grigoriev I.V."/>
            <person name="Debuchy R."/>
            <person name="Gladieux P."/>
            <person name="Thoren M.H."/>
            <person name="Johannesson H."/>
        </authorList>
    </citation>
    <scope>NUCLEOTIDE SEQUENCE</scope>
    <source>
        <strain evidence="2">PSN293</strain>
    </source>
</reference>
<feature type="region of interest" description="Disordered" evidence="1">
    <location>
        <begin position="365"/>
        <end position="388"/>
    </location>
</feature>
<feature type="compositionally biased region" description="Polar residues" evidence="1">
    <location>
        <begin position="103"/>
        <end position="114"/>
    </location>
</feature>
<reference evidence="2" key="1">
    <citation type="journal article" date="2023" name="Mol. Phylogenet. Evol.">
        <title>Genome-scale phylogeny and comparative genomics of the fungal order Sordariales.</title>
        <authorList>
            <person name="Hensen N."/>
            <person name="Bonometti L."/>
            <person name="Westerberg I."/>
            <person name="Brannstrom I.O."/>
            <person name="Guillou S."/>
            <person name="Cros-Aarteil S."/>
            <person name="Calhoun S."/>
            <person name="Haridas S."/>
            <person name="Kuo A."/>
            <person name="Mondo S."/>
            <person name="Pangilinan J."/>
            <person name="Riley R."/>
            <person name="LaButti K."/>
            <person name="Andreopoulos B."/>
            <person name="Lipzen A."/>
            <person name="Chen C."/>
            <person name="Yan M."/>
            <person name="Daum C."/>
            <person name="Ng V."/>
            <person name="Clum A."/>
            <person name="Steindorff A."/>
            <person name="Ohm R.A."/>
            <person name="Martin F."/>
            <person name="Silar P."/>
            <person name="Natvig D.O."/>
            <person name="Lalanne C."/>
            <person name="Gautier V."/>
            <person name="Ament-Velasquez S.L."/>
            <person name="Kruys A."/>
            <person name="Hutchinson M.I."/>
            <person name="Powell A.J."/>
            <person name="Barry K."/>
            <person name="Miller A.N."/>
            <person name="Grigoriev I.V."/>
            <person name="Debuchy R."/>
            <person name="Gladieux P."/>
            <person name="Hiltunen Thoren M."/>
            <person name="Johannesson H."/>
        </authorList>
    </citation>
    <scope>NUCLEOTIDE SEQUENCE</scope>
    <source>
        <strain evidence="2">PSN293</strain>
    </source>
</reference>
<name>A0AAN7BBD3_9PEZI</name>
<feature type="compositionally biased region" description="Polar residues" evidence="1">
    <location>
        <begin position="427"/>
        <end position="445"/>
    </location>
</feature>
<proteinExistence type="predicted"/>
<feature type="compositionally biased region" description="Polar residues" evidence="1">
    <location>
        <begin position="1"/>
        <end position="22"/>
    </location>
</feature>
<feature type="compositionally biased region" description="Basic and acidic residues" evidence="1">
    <location>
        <begin position="192"/>
        <end position="219"/>
    </location>
</feature>
<dbReference type="AlphaFoldDB" id="A0AAN7BBD3"/>
<gene>
    <name evidence="2" type="ORF">QBC37DRAFT_448922</name>
</gene>
<feature type="compositionally biased region" description="Low complexity" evidence="1">
    <location>
        <begin position="537"/>
        <end position="552"/>
    </location>
</feature>
<feature type="region of interest" description="Disordered" evidence="1">
    <location>
        <begin position="1"/>
        <end position="83"/>
    </location>
</feature>
<dbReference type="EMBL" id="MU858058">
    <property type="protein sequence ID" value="KAK4217703.1"/>
    <property type="molecule type" value="Genomic_DNA"/>
</dbReference>
<feature type="region of interest" description="Disordered" evidence="1">
    <location>
        <begin position="590"/>
        <end position="636"/>
    </location>
</feature>
<feature type="compositionally biased region" description="Polar residues" evidence="1">
    <location>
        <begin position="484"/>
        <end position="498"/>
    </location>
</feature>
<evidence type="ECO:0000313" key="3">
    <source>
        <dbReference type="Proteomes" id="UP001301769"/>
    </source>
</evidence>
<feature type="compositionally biased region" description="Basic and acidic residues" evidence="1">
    <location>
        <begin position="290"/>
        <end position="305"/>
    </location>
</feature>
<feature type="compositionally biased region" description="Basic residues" evidence="1">
    <location>
        <begin position="618"/>
        <end position="630"/>
    </location>
</feature>
<organism evidence="2 3">
    <name type="scientific">Rhypophila decipiens</name>
    <dbReference type="NCBI Taxonomy" id="261697"/>
    <lineage>
        <taxon>Eukaryota</taxon>
        <taxon>Fungi</taxon>
        <taxon>Dikarya</taxon>
        <taxon>Ascomycota</taxon>
        <taxon>Pezizomycotina</taxon>
        <taxon>Sordariomycetes</taxon>
        <taxon>Sordariomycetidae</taxon>
        <taxon>Sordariales</taxon>
        <taxon>Naviculisporaceae</taxon>
        <taxon>Rhypophila</taxon>
    </lineage>
</organism>
<protein>
    <submittedName>
        <fullName evidence="2">Uncharacterized protein</fullName>
    </submittedName>
</protein>
<feature type="region of interest" description="Disordered" evidence="1">
    <location>
        <begin position="484"/>
        <end position="569"/>
    </location>
</feature>
<feature type="region of interest" description="Disordered" evidence="1">
    <location>
        <begin position="97"/>
        <end position="120"/>
    </location>
</feature>
<keyword evidence="3" id="KW-1185">Reference proteome</keyword>
<sequence length="636" mass="69012">MQTSQAEGLVGSTTIFNGQSLSVRKPQDPEPDTFHGQDGSSRQLVKKGSRSDHQLVLTLGNSAATGGSNTSNRSWGQQGSGGRGGWVNRILVRLRLRSRNKPKNVTSDNESRTPVPQKRLSGWLIRRPSLKEKKNKEKGPESIEPHATIHDEAGTLKENGVPGEEESKAIIDRVSTGLENPRPSKPLFRGIETSKFRERLSSSEDGLDTEHYGSKEQEAAKNIGHRKPQQGRGPILTGPETGHIGSGFSSPSRREQNNQPRQQESTTQSIADLYAASFQPKAPLSSKTSNETRRSDGQKNNELDLSRATVPALGKNGTSDQRVKKQRNRLKKSGRPNSLPCSPDVSYSSLDSLIASDAAKVASEAKRSYRASHQESSPGSRHSGGLVRGSELSQHVATSKHPIADAHAREWRRRTVGGFPIPERCSSRGQPSSRCQSSLRGTSVDSWRSSYNPFDLPRIPRQPLFSDLVDLLSLSKAVNNSLNNGSDLLRNGINQTESHPTEASRPSSFSSIISINDKGVGSGADGSSYMETGGGERPSSSLLGRSASGSSPGCWLAQQPSSGEDSTITDTTVAISGDSTVPAEAWWISQKQLQGRDRPSYGSDFGSGRPATPSSPMSRRREKWNVRKRRERESNS</sequence>
<accession>A0AAN7BBD3</accession>
<feature type="compositionally biased region" description="Basic residues" evidence="1">
    <location>
        <begin position="324"/>
        <end position="334"/>
    </location>
</feature>